<comment type="caution">
    <text evidence="1">The sequence shown here is derived from an EMBL/GenBank/DDBJ whole genome shotgun (WGS) entry which is preliminary data.</text>
</comment>
<dbReference type="InterPro" id="IPR031755">
    <property type="entry name" value="Inhibitor_I66"/>
</dbReference>
<evidence type="ECO:0000313" key="2">
    <source>
        <dbReference type="Proteomes" id="UP000717328"/>
    </source>
</evidence>
<sequence length="160" mass="17135">MTALPSGVYTIKNDGTGQAIGTSADKFFGSLPIQSTDDDLVRPDIVFNIDLLGNGNYSIKVHGHPVVGINGKVVALISPVMQSEWRIVPRNIYPGTLPVYTIEQIELGPPIHIPGTLGQGWVLKAPEAGSDVVVSTLIFTGPPFYPPEQLWVFGDARGVN</sequence>
<organism evidence="1 2">
    <name type="scientific">Sphagnurus paluster</name>
    <dbReference type="NCBI Taxonomy" id="117069"/>
    <lineage>
        <taxon>Eukaryota</taxon>
        <taxon>Fungi</taxon>
        <taxon>Dikarya</taxon>
        <taxon>Basidiomycota</taxon>
        <taxon>Agaricomycotina</taxon>
        <taxon>Agaricomycetes</taxon>
        <taxon>Agaricomycetidae</taxon>
        <taxon>Agaricales</taxon>
        <taxon>Tricholomatineae</taxon>
        <taxon>Lyophyllaceae</taxon>
        <taxon>Sphagnurus</taxon>
    </lineage>
</organism>
<accession>A0A9P7GN35</accession>
<proteinExistence type="predicted"/>
<name>A0A9P7GN35_9AGAR</name>
<reference evidence="1" key="2">
    <citation type="submission" date="2021-10" db="EMBL/GenBank/DDBJ databases">
        <title>Phylogenomics reveals ancestral predisposition of the termite-cultivated fungus Termitomyces towards a domesticated lifestyle.</title>
        <authorList>
            <person name="Auxier B."/>
            <person name="Grum-Grzhimaylo A."/>
            <person name="Cardenas M.E."/>
            <person name="Lodge J.D."/>
            <person name="Laessoe T."/>
            <person name="Pedersen O."/>
            <person name="Smith M.E."/>
            <person name="Kuyper T.W."/>
            <person name="Franco-Molano E.A."/>
            <person name="Baroni T.J."/>
            <person name="Aanen D.K."/>
        </authorList>
    </citation>
    <scope>NUCLEOTIDE SEQUENCE</scope>
    <source>
        <strain evidence="1">D49</strain>
    </source>
</reference>
<reference evidence="1" key="1">
    <citation type="submission" date="2021-02" db="EMBL/GenBank/DDBJ databases">
        <authorList>
            <person name="Nieuwenhuis M."/>
            <person name="Van De Peppel L.J.J."/>
        </authorList>
    </citation>
    <scope>NUCLEOTIDE SEQUENCE</scope>
    <source>
        <strain evidence="1">D49</strain>
    </source>
</reference>
<protein>
    <submittedName>
        <fullName evidence="1">Uncharacterized protein</fullName>
    </submittedName>
</protein>
<gene>
    <name evidence="1" type="ORF">H0H81_011424</name>
</gene>
<dbReference type="Proteomes" id="UP000717328">
    <property type="component" value="Unassembled WGS sequence"/>
</dbReference>
<dbReference type="Pfam" id="PF16850">
    <property type="entry name" value="Inhibitor_I66"/>
    <property type="match status" value="1"/>
</dbReference>
<keyword evidence="2" id="KW-1185">Reference proteome</keyword>
<evidence type="ECO:0000313" key="1">
    <source>
        <dbReference type="EMBL" id="KAG5653672.1"/>
    </source>
</evidence>
<dbReference type="AlphaFoldDB" id="A0A9P7GN35"/>
<dbReference type="GO" id="GO:0004867">
    <property type="term" value="F:serine-type endopeptidase inhibitor activity"/>
    <property type="evidence" value="ECO:0007669"/>
    <property type="project" value="InterPro"/>
</dbReference>
<dbReference type="Gene3D" id="2.80.10.50">
    <property type="match status" value="1"/>
</dbReference>
<dbReference type="EMBL" id="JABCKI010000039">
    <property type="protein sequence ID" value="KAG5653672.1"/>
    <property type="molecule type" value="Genomic_DNA"/>
</dbReference>